<accession>A0AAW8Q1T4</accession>
<dbReference type="SUPFAM" id="SSF53335">
    <property type="entry name" value="S-adenosyl-L-methionine-dependent methyltransferases"/>
    <property type="match status" value="1"/>
</dbReference>
<evidence type="ECO:0000256" key="1">
    <source>
        <dbReference type="ARBA" id="ARBA00006594"/>
    </source>
</evidence>
<evidence type="ECO:0000256" key="7">
    <source>
        <dbReference type="PIRSR" id="PIRSR000398-1"/>
    </source>
</evidence>
<dbReference type="NCBIfam" id="TIGR00571">
    <property type="entry name" value="dam"/>
    <property type="match status" value="1"/>
</dbReference>
<dbReference type="GO" id="GO:0006298">
    <property type="term" value="P:mismatch repair"/>
    <property type="evidence" value="ECO:0007669"/>
    <property type="project" value="TreeGrafter"/>
</dbReference>
<dbReference type="Gene3D" id="3.40.50.150">
    <property type="entry name" value="Vaccinia Virus protein VP39"/>
    <property type="match status" value="1"/>
</dbReference>
<dbReference type="GO" id="GO:0009007">
    <property type="term" value="F:site-specific DNA-methyltransferase (adenine-specific) activity"/>
    <property type="evidence" value="ECO:0007669"/>
    <property type="project" value="UniProtKB-EC"/>
</dbReference>
<reference evidence="8" key="1">
    <citation type="submission" date="2023-06" db="EMBL/GenBank/DDBJ databases">
        <title>Genomic Diversity of Vibrio spp. and Metagenomic Analysis of Pathogens in Florida Gulf Coastal Waters Following Hurricane Ian.</title>
        <authorList>
            <person name="Brumfield K.D."/>
        </authorList>
    </citation>
    <scope>NUCLEOTIDE SEQUENCE</scope>
    <source>
        <strain evidence="8">WBS2B-138</strain>
    </source>
</reference>
<dbReference type="InterPro" id="IPR012263">
    <property type="entry name" value="M_m6A_EcoRV"/>
</dbReference>
<organism evidence="8 9">
    <name type="scientific">Vibrio parahaemolyticus</name>
    <dbReference type="NCBI Taxonomy" id="670"/>
    <lineage>
        <taxon>Bacteria</taxon>
        <taxon>Pseudomonadati</taxon>
        <taxon>Pseudomonadota</taxon>
        <taxon>Gammaproteobacteria</taxon>
        <taxon>Vibrionales</taxon>
        <taxon>Vibrionaceae</taxon>
        <taxon>Vibrio</taxon>
    </lineage>
</organism>
<keyword evidence="4 8" id="KW-0808">Transferase</keyword>
<dbReference type="InterPro" id="IPR023095">
    <property type="entry name" value="Ade_MeTrfase_dom_2"/>
</dbReference>
<evidence type="ECO:0000256" key="4">
    <source>
        <dbReference type="ARBA" id="ARBA00022679"/>
    </source>
</evidence>
<dbReference type="PANTHER" id="PTHR30481">
    <property type="entry name" value="DNA ADENINE METHYLASE"/>
    <property type="match status" value="1"/>
</dbReference>
<dbReference type="EC" id="2.1.1.72" evidence="2"/>
<dbReference type="AlphaFoldDB" id="A0AAW8Q1T4"/>
<dbReference type="Gene3D" id="1.10.1020.10">
    <property type="entry name" value="Adenine-specific Methyltransferase, Domain 2"/>
    <property type="match status" value="1"/>
</dbReference>
<evidence type="ECO:0000313" key="9">
    <source>
        <dbReference type="Proteomes" id="UP001253193"/>
    </source>
</evidence>
<dbReference type="GO" id="GO:0009307">
    <property type="term" value="P:DNA restriction-modification system"/>
    <property type="evidence" value="ECO:0007669"/>
    <property type="project" value="InterPro"/>
</dbReference>
<evidence type="ECO:0000256" key="3">
    <source>
        <dbReference type="ARBA" id="ARBA00022603"/>
    </source>
</evidence>
<name>A0AAW8Q1T4_VIBPH</name>
<dbReference type="Proteomes" id="UP001253193">
    <property type="component" value="Unassembled WGS sequence"/>
</dbReference>
<dbReference type="Pfam" id="PF02086">
    <property type="entry name" value="MethyltransfD12"/>
    <property type="match status" value="1"/>
</dbReference>
<comment type="similarity">
    <text evidence="1">Belongs to the N(4)/N(6)-methyltransferase family.</text>
</comment>
<comment type="catalytic activity">
    <reaction evidence="6">
        <text>a 2'-deoxyadenosine in DNA + S-adenosyl-L-methionine = an N(6)-methyl-2'-deoxyadenosine in DNA + S-adenosyl-L-homocysteine + H(+)</text>
        <dbReference type="Rhea" id="RHEA:15197"/>
        <dbReference type="Rhea" id="RHEA-COMP:12418"/>
        <dbReference type="Rhea" id="RHEA-COMP:12419"/>
        <dbReference type="ChEBI" id="CHEBI:15378"/>
        <dbReference type="ChEBI" id="CHEBI:57856"/>
        <dbReference type="ChEBI" id="CHEBI:59789"/>
        <dbReference type="ChEBI" id="CHEBI:90615"/>
        <dbReference type="ChEBI" id="CHEBI:90616"/>
        <dbReference type="EC" id="2.1.1.72"/>
    </reaction>
</comment>
<evidence type="ECO:0000313" key="8">
    <source>
        <dbReference type="EMBL" id="MDS1821594.1"/>
    </source>
</evidence>
<dbReference type="PIRSF" id="PIRSF000398">
    <property type="entry name" value="M_m6A_EcoRV"/>
    <property type="match status" value="1"/>
</dbReference>
<proteinExistence type="inferred from homology"/>
<sequence length="278" mass="31435">MKPYLKWAGGKRTIAPAMTKLYENSGCTRLVEPYCGALSIALGVNPKSARLSDINQHLINLHIHVRDEAEFNQNPPSNNLESYNNVKARFNELISLGEIGKEAAEAFYYLNRTCFNGLCRFNKSGFFNVSYGKYKSPIILSDFSDYKKTLEKWDFVCEGYTESLKNTNSNDFVFIDSPYDGGGFVSYSESGFTADDQVLSAKLAADSPSKCVLTNADTPFIRDLYKSLGFMCYQHTMPRMISCNGKRERAKEIIAFKGFSRKEIESIRPLLTDLKKIR</sequence>
<protein>
    <recommendedName>
        <fullName evidence="2">site-specific DNA-methyltransferase (adenine-specific)</fullName>
        <ecNumber evidence="2">2.1.1.72</ecNumber>
    </recommendedName>
</protein>
<dbReference type="RefSeq" id="WP_311020505.1">
    <property type="nucleotide sequence ID" value="NZ_JAUHGG010000003.1"/>
</dbReference>
<dbReference type="GO" id="GO:0032259">
    <property type="term" value="P:methylation"/>
    <property type="evidence" value="ECO:0007669"/>
    <property type="project" value="UniProtKB-KW"/>
</dbReference>
<evidence type="ECO:0000256" key="5">
    <source>
        <dbReference type="ARBA" id="ARBA00022691"/>
    </source>
</evidence>
<keyword evidence="5" id="KW-0949">S-adenosyl-L-methionine</keyword>
<dbReference type="InterPro" id="IPR012327">
    <property type="entry name" value="MeTrfase_D12"/>
</dbReference>
<comment type="caution">
    <text evidence="8">The sequence shown here is derived from an EMBL/GenBank/DDBJ whole genome shotgun (WGS) entry which is preliminary data.</text>
</comment>
<feature type="binding site" evidence="7">
    <location>
        <position position="176"/>
    </location>
    <ligand>
        <name>S-adenosyl-L-methionine</name>
        <dbReference type="ChEBI" id="CHEBI:59789"/>
    </ligand>
</feature>
<dbReference type="EMBL" id="JAUHGG010000003">
    <property type="protein sequence ID" value="MDS1821594.1"/>
    <property type="molecule type" value="Genomic_DNA"/>
</dbReference>
<dbReference type="InterPro" id="IPR029063">
    <property type="entry name" value="SAM-dependent_MTases_sf"/>
</dbReference>
<feature type="binding site" evidence="7">
    <location>
        <position position="7"/>
    </location>
    <ligand>
        <name>S-adenosyl-L-methionine</name>
        <dbReference type="ChEBI" id="CHEBI:59789"/>
    </ligand>
</feature>
<evidence type="ECO:0000256" key="6">
    <source>
        <dbReference type="ARBA" id="ARBA00047942"/>
    </source>
</evidence>
<evidence type="ECO:0000256" key="2">
    <source>
        <dbReference type="ARBA" id="ARBA00011900"/>
    </source>
</evidence>
<dbReference type="PRINTS" id="PR00505">
    <property type="entry name" value="D12N6MTFRASE"/>
</dbReference>
<feature type="binding site" evidence="7">
    <location>
        <position position="53"/>
    </location>
    <ligand>
        <name>S-adenosyl-L-methionine</name>
        <dbReference type="ChEBI" id="CHEBI:59789"/>
    </ligand>
</feature>
<keyword evidence="3 8" id="KW-0489">Methyltransferase</keyword>
<dbReference type="GO" id="GO:1904047">
    <property type="term" value="F:S-adenosyl-L-methionine binding"/>
    <property type="evidence" value="ECO:0007669"/>
    <property type="project" value="TreeGrafter"/>
</dbReference>
<gene>
    <name evidence="8" type="ORF">QX249_13050</name>
</gene>
<dbReference type="PANTHER" id="PTHR30481:SF3">
    <property type="entry name" value="DNA ADENINE METHYLASE"/>
    <property type="match status" value="1"/>
</dbReference>
<dbReference type="GO" id="GO:0043565">
    <property type="term" value="F:sequence-specific DNA binding"/>
    <property type="evidence" value="ECO:0007669"/>
    <property type="project" value="TreeGrafter"/>
</dbReference>
<feature type="binding site" evidence="7">
    <location>
        <position position="11"/>
    </location>
    <ligand>
        <name>S-adenosyl-L-methionine</name>
        <dbReference type="ChEBI" id="CHEBI:59789"/>
    </ligand>
</feature>